<dbReference type="PANTHER" id="PTHR17224">
    <property type="entry name" value="PEPTIDYL-TRNA HYDROLASE"/>
    <property type="match status" value="1"/>
</dbReference>
<evidence type="ECO:0000256" key="3">
    <source>
        <dbReference type="ARBA" id="ARBA00022555"/>
    </source>
</evidence>
<evidence type="ECO:0000313" key="9">
    <source>
        <dbReference type="EMBL" id="QOW60060.1"/>
    </source>
</evidence>
<dbReference type="PANTHER" id="PTHR17224:SF1">
    <property type="entry name" value="PEPTIDYL-TRNA HYDROLASE"/>
    <property type="match status" value="1"/>
</dbReference>
<comment type="catalytic activity">
    <reaction evidence="8">
        <text>an N-acyl-L-alpha-aminoacyl-tRNA + H2O = an N-acyl-L-amino acid + a tRNA + H(+)</text>
        <dbReference type="Rhea" id="RHEA:54448"/>
        <dbReference type="Rhea" id="RHEA-COMP:10123"/>
        <dbReference type="Rhea" id="RHEA-COMP:13883"/>
        <dbReference type="ChEBI" id="CHEBI:15377"/>
        <dbReference type="ChEBI" id="CHEBI:15378"/>
        <dbReference type="ChEBI" id="CHEBI:59874"/>
        <dbReference type="ChEBI" id="CHEBI:78442"/>
        <dbReference type="ChEBI" id="CHEBI:138191"/>
        <dbReference type="EC" id="3.1.1.29"/>
    </reaction>
</comment>
<dbReference type="GO" id="GO:0072344">
    <property type="term" value="P:rescue of stalled ribosome"/>
    <property type="evidence" value="ECO:0007669"/>
    <property type="project" value="UniProtKB-UniRule"/>
</dbReference>
<dbReference type="Pfam" id="PF01195">
    <property type="entry name" value="Pept_tRNA_hydro"/>
    <property type="match status" value="1"/>
</dbReference>
<dbReference type="GO" id="GO:0004045">
    <property type="term" value="F:peptidyl-tRNA hydrolase activity"/>
    <property type="evidence" value="ECO:0007669"/>
    <property type="project" value="UniProtKB-UniRule"/>
</dbReference>
<evidence type="ECO:0000256" key="1">
    <source>
        <dbReference type="ARBA" id="ARBA00013260"/>
    </source>
</evidence>
<comment type="similarity">
    <text evidence="6 8">Belongs to the PTH family.</text>
</comment>
<feature type="binding site" evidence="8">
    <location>
        <position position="67"/>
    </location>
    <ligand>
        <name>tRNA</name>
        <dbReference type="ChEBI" id="CHEBI:17843"/>
    </ligand>
</feature>
<evidence type="ECO:0000256" key="7">
    <source>
        <dbReference type="ARBA" id="ARBA00050038"/>
    </source>
</evidence>
<dbReference type="InterPro" id="IPR036416">
    <property type="entry name" value="Pept_tRNA_hydro_sf"/>
</dbReference>
<sequence>MIELIAFLGNCGKKYENTRHNAAWIFSGLLDISCGVVWQNKFKGQYAKITPSYPEGKIVHLLKPETFVNLSGESVGAAASFFRLKPENILIVHDELELKPGILSFKWAGGLGGHNGLRSVKSALGTADFFRFRIGIGRPDFSDRGGEESPDIAGYVLSKFAQSELDILNSQVPALNAFFKELLQAEEPKILLKDWAKVLPKTF</sequence>
<reference evidence="9 10" key="1">
    <citation type="submission" date="2020-09" db="EMBL/GenBank/DDBJ databases">
        <title>Characterization of Treponema spp. from bovine digital dermatitis in Korea.</title>
        <authorList>
            <person name="Espiritu H.M."/>
            <person name="Cho Y.I."/>
            <person name="Mamuad L."/>
        </authorList>
    </citation>
    <scope>NUCLEOTIDE SEQUENCE [LARGE SCALE GENOMIC DNA]</scope>
    <source>
        <strain evidence="9 10">KS1</strain>
    </source>
</reference>
<dbReference type="GO" id="GO:0000049">
    <property type="term" value="F:tRNA binding"/>
    <property type="evidence" value="ECO:0007669"/>
    <property type="project" value="UniProtKB-UniRule"/>
</dbReference>
<dbReference type="Proteomes" id="UP000593915">
    <property type="component" value="Chromosome"/>
</dbReference>
<feature type="binding site" evidence="8">
    <location>
        <position position="69"/>
    </location>
    <ligand>
        <name>tRNA</name>
        <dbReference type="ChEBI" id="CHEBI:17843"/>
    </ligand>
</feature>
<evidence type="ECO:0000256" key="4">
    <source>
        <dbReference type="ARBA" id="ARBA00022801"/>
    </source>
</evidence>
<keyword evidence="2 8" id="KW-0963">Cytoplasm</keyword>
<dbReference type="HAMAP" id="MF_00083">
    <property type="entry name" value="Pept_tRNA_hydro_bact"/>
    <property type="match status" value="1"/>
</dbReference>
<feature type="site" description="Stabilizes the basic form of H active site to accept a proton" evidence="8">
    <location>
        <position position="94"/>
    </location>
</feature>
<dbReference type="InterPro" id="IPR018171">
    <property type="entry name" value="Pept_tRNA_hydro_CS"/>
</dbReference>
<feature type="binding site" evidence="8">
    <location>
        <position position="115"/>
    </location>
    <ligand>
        <name>tRNA</name>
        <dbReference type="ChEBI" id="CHEBI:17843"/>
    </ligand>
</feature>
<dbReference type="CDD" id="cd00462">
    <property type="entry name" value="PTH"/>
    <property type="match status" value="1"/>
</dbReference>
<dbReference type="NCBIfam" id="TIGR00447">
    <property type="entry name" value="pth"/>
    <property type="match status" value="1"/>
</dbReference>
<dbReference type="AlphaFoldDB" id="A0A7S6WMV8"/>
<gene>
    <name evidence="8" type="primary">pth</name>
    <name evidence="9" type="ORF">IFE08_09410</name>
</gene>
<organism evidence="9 10">
    <name type="scientific">Treponema pedis</name>
    <dbReference type="NCBI Taxonomy" id="409322"/>
    <lineage>
        <taxon>Bacteria</taxon>
        <taxon>Pseudomonadati</taxon>
        <taxon>Spirochaetota</taxon>
        <taxon>Spirochaetia</taxon>
        <taxon>Spirochaetales</taxon>
        <taxon>Treponemataceae</taxon>
        <taxon>Treponema</taxon>
    </lineage>
</organism>
<keyword evidence="3 8" id="KW-0820">tRNA-binding</keyword>
<name>A0A7S6WMV8_9SPIR</name>
<dbReference type="EMBL" id="CP061839">
    <property type="protein sequence ID" value="QOW60060.1"/>
    <property type="molecule type" value="Genomic_DNA"/>
</dbReference>
<protein>
    <recommendedName>
        <fullName evidence="7 8">Peptidyl-tRNA hydrolase</fullName>
        <shortName evidence="8">Pth</shortName>
        <ecNumber evidence="1 8">3.1.1.29</ecNumber>
    </recommendedName>
</protein>
<dbReference type="InterPro" id="IPR001328">
    <property type="entry name" value="Pept_tRNA_hydro"/>
</dbReference>
<dbReference type="Gene3D" id="3.40.50.1470">
    <property type="entry name" value="Peptidyl-tRNA hydrolase"/>
    <property type="match status" value="1"/>
</dbReference>
<comment type="subcellular location">
    <subcellularLocation>
        <location evidence="8">Cytoplasm</location>
    </subcellularLocation>
</comment>
<dbReference type="GO" id="GO:0005737">
    <property type="term" value="C:cytoplasm"/>
    <property type="evidence" value="ECO:0007669"/>
    <property type="project" value="UniProtKB-SubCell"/>
</dbReference>
<comment type="subunit">
    <text evidence="8">Monomer.</text>
</comment>
<dbReference type="SUPFAM" id="SSF53178">
    <property type="entry name" value="Peptidyl-tRNA hydrolase-like"/>
    <property type="match status" value="1"/>
</dbReference>
<evidence type="ECO:0000256" key="8">
    <source>
        <dbReference type="HAMAP-Rule" id="MF_00083"/>
    </source>
</evidence>
<evidence type="ECO:0000256" key="5">
    <source>
        <dbReference type="ARBA" id="ARBA00022884"/>
    </source>
</evidence>
<keyword evidence="5 8" id="KW-0694">RNA-binding</keyword>
<feature type="active site" description="Proton acceptor" evidence="8">
    <location>
        <position position="20"/>
    </location>
</feature>
<dbReference type="EC" id="3.1.1.29" evidence="1 8"/>
<evidence type="ECO:0000313" key="10">
    <source>
        <dbReference type="Proteomes" id="UP000593915"/>
    </source>
</evidence>
<dbReference type="GO" id="GO:0006515">
    <property type="term" value="P:protein quality control for misfolded or incompletely synthesized proteins"/>
    <property type="evidence" value="ECO:0007669"/>
    <property type="project" value="UniProtKB-UniRule"/>
</dbReference>
<evidence type="ECO:0000256" key="6">
    <source>
        <dbReference type="ARBA" id="ARBA00038063"/>
    </source>
</evidence>
<feature type="site" description="Discriminates between blocked and unblocked aminoacyl-tRNA" evidence="8">
    <location>
        <position position="10"/>
    </location>
</feature>
<proteinExistence type="inferred from homology"/>
<keyword evidence="4 8" id="KW-0378">Hydrolase</keyword>
<feature type="binding site" evidence="8">
    <location>
        <position position="15"/>
    </location>
    <ligand>
        <name>tRNA</name>
        <dbReference type="ChEBI" id="CHEBI:17843"/>
    </ligand>
</feature>
<accession>A0A7S6WMV8</accession>
<dbReference type="PROSITE" id="PS01196">
    <property type="entry name" value="PEPT_TRNA_HYDROL_2"/>
    <property type="match status" value="1"/>
</dbReference>
<dbReference type="RefSeq" id="WP_194075671.1">
    <property type="nucleotide sequence ID" value="NZ_CP061839.1"/>
</dbReference>
<evidence type="ECO:0000256" key="2">
    <source>
        <dbReference type="ARBA" id="ARBA00022490"/>
    </source>
</evidence>
<comment type="function">
    <text evidence="8">Catalyzes the release of premature peptidyl moieties from peptidyl-tRNA molecules trapped in stalled 50S ribosomal subunits, and thus maintains levels of free tRNAs and 50S ribosomes.</text>
</comment>
<comment type="function">
    <text evidence="8">Hydrolyzes ribosome-free peptidyl-tRNAs (with 1 or more amino acids incorporated), which drop off the ribosome during protein synthesis, or as a result of ribosome stalling.</text>
</comment>